<name>A0A0J1BEK8_RHOIS</name>
<organism evidence="1 2">
    <name type="scientific">Rhodopirellula islandica</name>
    <dbReference type="NCBI Taxonomy" id="595434"/>
    <lineage>
        <taxon>Bacteria</taxon>
        <taxon>Pseudomonadati</taxon>
        <taxon>Planctomycetota</taxon>
        <taxon>Planctomycetia</taxon>
        <taxon>Pirellulales</taxon>
        <taxon>Pirellulaceae</taxon>
        <taxon>Rhodopirellula</taxon>
    </lineage>
</organism>
<reference evidence="1" key="1">
    <citation type="submission" date="2015-05" db="EMBL/GenBank/DDBJ databases">
        <title>Permanent draft genome of Rhodopirellula islandicus K833.</title>
        <authorList>
            <person name="Kizina J."/>
            <person name="Richter M."/>
            <person name="Glockner F.O."/>
            <person name="Harder J."/>
        </authorList>
    </citation>
    <scope>NUCLEOTIDE SEQUENCE [LARGE SCALE GENOMIC DNA]</scope>
    <source>
        <strain evidence="1">K833</strain>
    </source>
</reference>
<dbReference type="Proteomes" id="UP000036367">
    <property type="component" value="Unassembled WGS sequence"/>
</dbReference>
<evidence type="ECO:0000313" key="1">
    <source>
        <dbReference type="EMBL" id="KLU04960.1"/>
    </source>
</evidence>
<protein>
    <submittedName>
        <fullName evidence="1">Uncharacterized protein</fullName>
    </submittedName>
</protein>
<dbReference type="AlphaFoldDB" id="A0A0J1BEK8"/>
<proteinExistence type="predicted"/>
<sequence>MQIESLKTGSMTKQIFRIASFPTKFRRSDTSRLTGKINITGAVFV</sequence>
<dbReference type="STRING" id="595434.RISK_002953"/>
<dbReference type="EMBL" id="LECT01000024">
    <property type="protein sequence ID" value="KLU04960.1"/>
    <property type="molecule type" value="Genomic_DNA"/>
</dbReference>
<accession>A0A0J1BEK8</accession>
<evidence type="ECO:0000313" key="2">
    <source>
        <dbReference type="Proteomes" id="UP000036367"/>
    </source>
</evidence>
<comment type="caution">
    <text evidence="1">The sequence shown here is derived from an EMBL/GenBank/DDBJ whole genome shotgun (WGS) entry which is preliminary data.</text>
</comment>
<gene>
    <name evidence="1" type="ORF">RISK_002953</name>
</gene>
<keyword evidence="2" id="KW-1185">Reference proteome</keyword>
<dbReference type="PATRIC" id="fig|595434.4.peg.2814"/>